<dbReference type="Gene3D" id="3.40.250.10">
    <property type="entry name" value="Rhodanese-like domain"/>
    <property type="match status" value="1"/>
</dbReference>
<dbReference type="InterPro" id="IPR050260">
    <property type="entry name" value="FAD-bd_OxRdtase"/>
</dbReference>
<dbReference type="InterPro" id="IPR004099">
    <property type="entry name" value="Pyr_nucl-diS_OxRdtase_dimer"/>
</dbReference>
<dbReference type="Pfam" id="PF02852">
    <property type="entry name" value="Pyr_redox_dim"/>
    <property type="match status" value="1"/>
</dbReference>
<dbReference type="SUPFAM" id="SSF52821">
    <property type="entry name" value="Rhodanese/Cell cycle control phosphatase"/>
    <property type="match status" value="1"/>
</dbReference>
<evidence type="ECO:0000256" key="2">
    <source>
        <dbReference type="ARBA" id="ARBA00009130"/>
    </source>
</evidence>
<dbReference type="InterPro" id="IPR023753">
    <property type="entry name" value="FAD/NAD-binding_dom"/>
</dbReference>
<dbReference type="PRINTS" id="PR00411">
    <property type="entry name" value="PNDRDTASEI"/>
</dbReference>
<gene>
    <name evidence="8" type="ORF">PITCH_A1740052</name>
</gene>
<accession>A0A445MUX9</accession>
<keyword evidence="6" id="KW-0676">Redox-active center</keyword>
<dbReference type="Gene3D" id="3.50.50.60">
    <property type="entry name" value="FAD/NAD(P)-binding domain"/>
    <property type="match status" value="2"/>
</dbReference>
<reference evidence="8" key="1">
    <citation type="submission" date="2018-01" db="EMBL/GenBank/DDBJ databases">
        <authorList>
            <person name="Regsiter A."/>
            <person name="William W."/>
        </authorList>
    </citation>
    <scope>NUCLEOTIDE SEQUENCE</scope>
    <source>
        <strain evidence="8">TRIP AH-1</strain>
    </source>
</reference>
<organism evidence="8">
    <name type="scientific">uncultured Desulfobacterium sp</name>
    <dbReference type="NCBI Taxonomy" id="201089"/>
    <lineage>
        <taxon>Bacteria</taxon>
        <taxon>Pseudomonadati</taxon>
        <taxon>Thermodesulfobacteriota</taxon>
        <taxon>Desulfobacteria</taxon>
        <taxon>Desulfobacterales</taxon>
        <taxon>Desulfobacteriaceae</taxon>
        <taxon>Desulfobacterium</taxon>
        <taxon>environmental samples</taxon>
    </lineage>
</organism>
<evidence type="ECO:0000256" key="3">
    <source>
        <dbReference type="ARBA" id="ARBA00022630"/>
    </source>
</evidence>
<dbReference type="PANTHER" id="PTHR43429:SF1">
    <property type="entry name" value="NAD(P)H SULFUR OXIDOREDUCTASE (COA-DEPENDENT)"/>
    <property type="match status" value="1"/>
</dbReference>
<keyword evidence="3" id="KW-0285">Flavoprotein</keyword>
<dbReference type="SUPFAM" id="SSF55424">
    <property type="entry name" value="FAD/NAD-linked reductases, dimerisation (C-terminal) domain"/>
    <property type="match status" value="1"/>
</dbReference>
<dbReference type="EMBL" id="OJIN01000084">
    <property type="protein sequence ID" value="SPD73243.1"/>
    <property type="molecule type" value="Genomic_DNA"/>
</dbReference>
<dbReference type="PROSITE" id="PS50206">
    <property type="entry name" value="RHODANESE_3"/>
    <property type="match status" value="1"/>
</dbReference>
<dbReference type="InterPro" id="IPR001763">
    <property type="entry name" value="Rhodanese-like_dom"/>
</dbReference>
<name>A0A445MUX9_9BACT</name>
<keyword evidence="4" id="KW-0274">FAD</keyword>
<protein>
    <submittedName>
        <fullName evidence="8">FAD-dependent pyridine nucleotide-disulfide oxidoreductase</fullName>
    </submittedName>
</protein>
<sequence>MPKNIVIVGAVALGPKAACRFKRLEPNSTVIMVDQGDVISYGGCGIPYFISGDVSEPDQLQRTSFHMLRDEKFFRDVKDVEVMTNTRALSIDRKIKTVLVMNLKSGKEQMLSYDKLVLATGSRPNRLNIAGADLEGVFTVSNINEAVAIKKDISGGKVTKAVVIGAGAIGLEMAEALADMWDIETSVIDIADQVLPGIISSNMARMVQHHLKEKEVTFFAGERVLRIEGETRVTTVVTDKRSIDADMVIMAVGVSPNSDLARNAGLKVSQNGAIIVNKRLQTSDPDIYSGGDCVQIPNLVTGKPAYYPLGSMANKQGRVIGTNLAGGSAEFEGAVGSFVLKIFDISVASSGRCIEAAKKDGFDALSAFVVQFDRAHFYPEKDLIYLELVVDKATGRVLGIQGIGNTGDGMLARVNAVAAILKYRPTISDISNLELPYSPPFSSAMDVINALGNTAENILAGMNRPLQAEQFNDWWNNRKEGDTFFLDCRGWGNAGPFVEKYPDHWKNIPQDELRKRIKEVPRDKKIALVCNTGVRSYEAQLILNQEGFKETYNVQGGMAGLKKFGADL</sequence>
<comment type="similarity">
    <text evidence="2">Belongs to the class-III pyridine nucleotide-disulfide oxidoreductase family.</text>
</comment>
<evidence type="ECO:0000313" key="8">
    <source>
        <dbReference type="EMBL" id="SPD73243.1"/>
    </source>
</evidence>
<dbReference type="Pfam" id="PF00581">
    <property type="entry name" value="Rhodanese"/>
    <property type="match status" value="1"/>
</dbReference>
<dbReference type="InterPro" id="IPR036873">
    <property type="entry name" value="Rhodanese-like_dom_sf"/>
</dbReference>
<dbReference type="InterPro" id="IPR016156">
    <property type="entry name" value="FAD/NAD-linked_Rdtase_dimer_sf"/>
</dbReference>
<keyword evidence="5" id="KW-0560">Oxidoreductase</keyword>
<evidence type="ECO:0000256" key="5">
    <source>
        <dbReference type="ARBA" id="ARBA00023002"/>
    </source>
</evidence>
<evidence type="ECO:0000259" key="7">
    <source>
        <dbReference type="PROSITE" id="PS50206"/>
    </source>
</evidence>
<evidence type="ECO:0000256" key="4">
    <source>
        <dbReference type="ARBA" id="ARBA00022827"/>
    </source>
</evidence>
<dbReference type="AlphaFoldDB" id="A0A445MUX9"/>
<evidence type="ECO:0000256" key="6">
    <source>
        <dbReference type="ARBA" id="ARBA00023284"/>
    </source>
</evidence>
<dbReference type="SUPFAM" id="SSF51905">
    <property type="entry name" value="FAD/NAD(P)-binding domain"/>
    <property type="match status" value="1"/>
</dbReference>
<dbReference type="Pfam" id="PF07992">
    <property type="entry name" value="Pyr_redox_2"/>
    <property type="match status" value="1"/>
</dbReference>
<dbReference type="InterPro" id="IPR036188">
    <property type="entry name" value="FAD/NAD-bd_sf"/>
</dbReference>
<dbReference type="SMART" id="SM00450">
    <property type="entry name" value="RHOD"/>
    <property type="match status" value="1"/>
</dbReference>
<evidence type="ECO:0000256" key="1">
    <source>
        <dbReference type="ARBA" id="ARBA00001974"/>
    </source>
</evidence>
<comment type="cofactor">
    <cofactor evidence="1">
        <name>FAD</name>
        <dbReference type="ChEBI" id="CHEBI:57692"/>
    </cofactor>
</comment>
<dbReference type="PANTHER" id="PTHR43429">
    <property type="entry name" value="PYRIDINE NUCLEOTIDE-DISULFIDE OXIDOREDUCTASE DOMAIN-CONTAINING"/>
    <property type="match status" value="1"/>
</dbReference>
<proteinExistence type="inferred from homology"/>
<feature type="domain" description="Rhodanese" evidence="7">
    <location>
        <begin position="507"/>
        <end position="566"/>
    </location>
</feature>
<dbReference type="GO" id="GO:0016491">
    <property type="term" value="F:oxidoreductase activity"/>
    <property type="evidence" value="ECO:0007669"/>
    <property type="project" value="UniProtKB-KW"/>
</dbReference>
<dbReference type="PRINTS" id="PR00368">
    <property type="entry name" value="FADPNR"/>
</dbReference>